<dbReference type="InterPro" id="IPR025507">
    <property type="entry name" value="DUF4394"/>
</dbReference>
<evidence type="ECO:0000259" key="1">
    <source>
        <dbReference type="Pfam" id="PF14339"/>
    </source>
</evidence>
<dbReference type="Pfam" id="PF14339">
    <property type="entry name" value="DUF4394"/>
    <property type="match status" value="1"/>
</dbReference>
<dbReference type="EMBL" id="BAABCE010000005">
    <property type="protein sequence ID" value="GAA3544714.1"/>
    <property type="molecule type" value="Genomic_DNA"/>
</dbReference>
<protein>
    <submittedName>
        <fullName evidence="2">DUF4394 domain-containing protein</fullName>
    </submittedName>
</protein>
<feature type="domain" description="DUF4394" evidence="1">
    <location>
        <begin position="84"/>
        <end position="316"/>
    </location>
</feature>
<accession>A0ABP6W5S1</accession>
<evidence type="ECO:0000313" key="3">
    <source>
        <dbReference type="Proteomes" id="UP001500707"/>
    </source>
</evidence>
<name>A0ABP6W5S1_9ACTN</name>
<comment type="caution">
    <text evidence="2">The sequence shown here is derived from an EMBL/GenBank/DDBJ whole genome shotgun (WGS) entry which is preliminary data.</text>
</comment>
<organism evidence="2 3">
    <name type="scientific">Streptomyces osmaniensis</name>
    <dbReference type="NCBI Taxonomy" id="593134"/>
    <lineage>
        <taxon>Bacteria</taxon>
        <taxon>Bacillati</taxon>
        <taxon>Actinomycetota</taxon>
        <taxon>Actinomycetes</taxon>
        <taxon>Kitasatosporales</taxon>
        <taxon>Streptomycetaceae</taxon>
        <taxon>Streptomyces</taxon>
    </lineage>
</organism>
<keyword evidence="3" id="KW-1185">Reference proteome</keyword>
<reference evidence="3" key="1">
    <citation type="journal article" date="2019" name="Int. J. Syst. Evol. Microbiol.">
        <title>The Global Catalogue of Microorganisms (GCM) 10K type strain sequencing project: providing services to taxonomists for standard genome sequencing and annotation.</title>
        <authorList>
            <consortium name="The Broad Institute Genomics Platform"/>
            <consortium name="The Broad Institute Genome Sequencing Center for Infectious Disease"/>
            <person name="Wu L."/>
            <person name="Ma J."/>
        </authorList>
    </citation>
    <scope>NUCLEOTIDE SEQUENCE [LARGE SCALE GENOMIC DNA]</scope>
    <source>
        <strain evidence="3">JCM 17656</strain>
    </source>
</reference>
<gene>
    <name evidence="2" type="ORF">GCM10022295_28370</name>
</gene>
<evidence type="ECO:0000313" key="2">
    <source>
        <dbReference type="EMBL" id="GAA3544714.1"/>
    </source>
</evidence>
<dbReference type="Proteomes" id="UP001500707">
    <property type="component" value="Unassembled WGS sequence"/>
</dbReference>
<proteinExistence type="predicted"/>
<sequence>MGVTNTPKFAFAEILIACAISFDGIRSNGRGTLMKAGIRKRLAAAAAVLSVSAALLVSAPGNGSAASATPSLRAFGITGDGTLMATFTTDRPNVLDWVRAVTGLSGDTKLLALDHRVQNGLMYGLGDKGGIYTIKTPPQTSDVVVTKVSQLQVALYGTNFGFDFNPAADRLRVVSDNGQNLRHNLNDHTTVEDTTLTTPPMTGPTRGVTASGYTNNDLVASTGTLLYGIDTTTDNLVLQAPANNGTLTTVGSLGFDAQPNAGLDIFSYLTNGKTTSVAAFASLTPYGASSPTLYSINLVTGEPTPILQFPLNITSLAITLTGS</sequence>